<protein>
    <submittedName>
        <fullName evidence="2">Uncharacterized protein</fullName>
    </submittedName>
</protein>
<proteinExistence type="predicted"/>
<sequence length="79" mass="8456">MASNFPSYRWEVPPGGLISARPAFEAKRGFEGAAAPSETVKGWGWGQARRRRTPHGYYGCASDGDRGGSRCDSGTVPPL</sequence>
<evidence type="ECO:0000313" key="3">
    <source>
        <dbReference type="Proteomes" id="UP001500886"/>
    </source>
</evidence>
<dbReference type="EMBL" id="BAAASL010000012">
    <property type="protein sequence ID" value="GAA2718814.1"/>
    <property type="molecule type" value="Genomic_DNA"/>
</dbReference>
<comment type="caution">
    <text evidence="2">The sequence shown here is derived from an EMBL/GenBank/DDBJ whole genome shotgun (WGS) entry which is preliminary data.</text>
</comment>
<accession>A0ABP6GBF9</accession>
<dbReference type="Proteomes" id="UP001500886">
    <property type="component" value="Unassembled WGS sequence"/>
</dbReference>
<name>A0ABP6GBF9_9ACTN</name>
<evidence type="ECO:0000313" key="2">
    <source>
        <dbReference type="EMBL" id="GAA2718814.1"/>
    </source>
</evidence>
<evidence type="ECO:0000256" key="1">
    <source>
        <dbReference type="SAM" id="MobiDB-lite"/>
    </source>
</evidence>
<reference evidence="3" key="1">
    <citation type="journal article" date="2019" name="Int. J. Syst. Evol. Microbiol.">
        <title>The Global Catalogue of Microorganisms (GCM) 10K type strain sequencing project: providing services to taxonomists for standard genome sequencing and annotation.</title>
        <authorList>
            <consortium name="The Broad Institute Genomics Platform"/>
            <consortium name="The Broad Institute Genome Sequencing Center for Infectious Disease"/>
            <person name="Wu L."/>
            <person name="Ma J."/>
        </authorList>
    </citation>
    <scope>NUCLEOTIDE SEQUENCE [LARGE SCALE GENOMIC DNA]</scope>
    <source>
        <strain evidence="3">JCM 4542</strain>
    </source>
</reference>
<gene>
    <name evidence="2" type="ORF">GCM10010315_35090</name>
</gene>
<feature type="compositionally biased region" description="Low complexity" evidence="1">
    <location>
        <begin position="70"/>
        <end position="79"/>
    </location>
</feature>
<organism evidence="2 3">
    <name type="scientific">Streptomyces luteosporeus</name>
    <dbReference type="NCBI Taxonomy" id="173856"/>
    <lineage>
        <taxon>Bacteria</taxon>
        <taxon>Bacillati</taxon>
        <taxon>Actinomycetota</taxon>
        <taxon>Actinomycetes</taxon>
        <taxon>Kitasatosporales</taxon>
        <taxon>Streptomycetaceae</taxon>
        <taxon>Streptomyces</taxon>
    </lineage>
</organism>
<keyword evidence="3" id="KW-1185">Reference proteome</keyword>
<feature type="region of interest" description="Disordered" evidence="1">
    <location>
        <begin position="56"/>
        <end position="79"/>
    </location>
</feature>